<dbReference type="GO" id="GO:0000978">
    <property type="term" value="F:RNA polymerase II cis-regulatory region sequence-specific DNA binding"/>
    <property type="evidence" value="ECO:0007669"/>
    <property type="project" value="TreeGrafter"/>
</dbReference>
<evidence type="ECO:0000259" key="5">
    <source>
        <dbReference type="PROSITE" id="PS50157"/>
    </source>
</evidence>
<reference evidence="6 7" key="1">
    <citation type="submission" date="2016-11" db="EMBL/GenBank/DDBJ databases">
        <title>The macronuclear genome of Stentor coeruleus: a giant cell with tiny introns.</title>
        <authorList>
            <person name="Slabodnick M."/>
            <person name="Ruby J.G."/>
            <person name="Reiff S.B."/>
            <person name="Swart E.C."/>
            <person name="Gosai S."/>
            <person name="Prabakaran S."/>
            <person name="Witkowska E."/>
            <person name="Larue G.E."/>
            <person name="Fisher S."/>
            <person name="Freeman R.M."/>
            <person name="Gunawardena J."/>
            <person name="Chu W."/>
            <person name="Stover N.A."/>
            <person name="Gregory B.D."/>
            <person name="Nowacki M."/>
            <person name="Derisi J."/>
            <person name="Roy S.W."/>
            <person name="Marshall W.F."/>
            <person name="Sood P."/>
        </authorList>
    </citation>
    <scope>NUCLEOTIDE SEQUENCE [LARGE SCALE GENOMIC DNA]</scope>
    <source>
        <strain evidence="6">WM001</strain>
    </source>
</reference>
<dbReference type="AlphaFoldDB" id="A0A1R2CR87"/>
<keyword evidence="1" id="KW-0479">Metal-binding</keyword>
<feature type="domain" description="C2H2-type" evidence="5">
    <location>
        <begin position="5"/>
        <end position="35"/>
    </location>
</feature>
<dbReference type="Pfam" id="PF00096">
    <property type="entry name" value="zf-C2H2"/>
    <property type="match status" value="3"/>
</dbReference>
<dbReference type="InterPro" id="IPR013087">
    <property type="entry name" value="Znf_C2H2_type"/>
</dbReference>
<keyword evidence="3" id="KW-0862">Zinc</keyword>
<evidence type="ECO:0000313" key="6">
    <source>
        <dbReference type="EMBL" id="OMJ91490.1"/>
    </source>
</evidence>
<evidence type="ECO:0000256" key="2">
    <source>
        <dbReference type="ARBA" id="ARBA00022771"/>
    </source>
</evidence>
<accession>A0A1R2CR87</accession>
<proteinExistence type="predicted"/>
<protein>
    <recommendedName>
        <fullName evidence="5">C2H2-type domain-containing protein</fullName>
    </recommendedName>
</protein>
<dbReference type="OrthoDB" id="372803at2759"/>
<dbReference type="Proteomes" id="UP000187209">
    <property type="component" value="Unassembled WGS sequence"/>
</dbReference>
<evidence type="ECO:0000256" key="4">
    <source>
        <dbReference type="PROSITE-ProRule" id="PRU00042"/>
    </source>
</evidence>
<dbReference type="GO" id="GO:0000981">
    <property type="term" value="F:DNA-binding transcription factor activity, RNA polymerase II-specific"/>
    <property type="evidence" value="ECO:0007669"/>
    <property type="project" value="TreeGrafter"/>
</dbReference>
<feature type="domain" description="C2H2-type" evidence="5">
    <location>
        <begin position="36"/>
        <end position="63"/>
    </location>
</feature>
<evidence type="ECO:0000313" key="7">
    <source>
        <dbReference type="Proteomes" id="UP000187209"/>
    </source>
</evidence>
<evidence type="ECO:0000256" key="3">
    <source>
        <dbReference type="ARBA" id="ARBA00022833"/>
    </source>
</evidence>
<gene>
    <name evidence="6" type="ORF">SteCoe_5982</name>
</gene>
<dbReference type="PROSITE" id="PS00028">
    <property type="entry name" value="ZINC_FINGER_C2H2_1"/>
    <property type="match status" value="3"/>
</dbReference>
<dbReference type="SMART" id="SM00355">
    <property type="entry name" value="ZnF_C2H2"/>
    <property type="match status" value="3"/>
</dbReference>
<dbReference type="Gene3D" id="3.30.160.60">
    <property type="entry name" value="Classic Zinc Finger"/>
    <property type="match status" value="3"/>
</dbReference>
<dbReference type="FunFam" id="3.30.160.60:FF:000446">
    <property type="entry name" value="Zinc finger protein"/>
    <property type="match status" value="1"/>
</dbReference>
<dbReference type="PANTHER" id="PTHR23235:SF120">
    <property type="entry name" value="KRUPPEL-LIKE FACTOR 15"/>
    <property type="match status" value="1"/>
</dbReference>
<dbReference type="GO" id="GO:0008270">
    <property type="term" value="F:zinc ion binding"/>
    <property type="evidence" value="ECO:0007669"/>
    <property type="project" value="UniProtKB-KW"/>
</dbReference>
<dbReference type="InterPro" id="IPR036236">
    <property type="entry name" value="Znf_C2H2_sf"/>
</dbReference>
<feature type="domain" description="C2H2-type" evidence="5">
    <location>
        <begin position="64"/>
        <end position="89"/>
    </location>
</feature>
<keyword evidence="7" id="KW-1185">Reference proteome</keyword>
<keyword evidence="2 4" id="KW-0863">Zinc-finger</keyword>
<sequence length="149" mass="17298">MKAYYICSYPNCGKSYVNNSILKRHIQALHNEEKKFKCNFCQRGLASRQNLKEHIYTHTGEKPYRCPVTGCNATFRQGTHLSVHRKTEHVQVLEGQTKNVTLKFEIDAKILTKMLADMKENTEIDEINCEVELRQITGPYMCLLPNVFE</sequence>
<dbReference type="PANTHER" id="PTHR23235">
    <property type="entry name" value="KRUEPPEL-LIKE TRANSCRIPTION FACTOR"/>
    <property type="match status" value="1"/>
</dbReference>
<comment type="caution">
    <text evidence="6">The sequence shown here is derived from an EMBL/GenBank/DDBJ whole genome shotgun (WGS) entry which is preliminary data.</text>
</comment>
<evidence type="ECO:0000256" key="1">
    <source>
        <dbReference type="ARBA" id="ARBA00022723"/>
    </source>
</evidence>
<organism evidence="6 7">
    <name type="scientific">Stentor coeruleus</name>
    <dbReference type="NCBI Taxonomy" id="5963"/>
    <lineage>
        <taxon>Eukaryota</taxon>
        <taxon>Sar</taxon>
        <taxon>Alveolata</taxon>
        <taxon>Ciliophora</taxon>
        <taxon>Postciliodesmatophora</taxon>
        <taxon>Heterotrichea</taxon>
        <taxon>Heterotrichida</taxon>
        <taxon>Stentoridae</taxon>
        <taxon>Stentor</taxon>
    </lineage>
</organism>
<dbReference type="PROSITE" id="PS50157">
    <property type="entry name" value="ZINC_FINGER_C2H2_2"/>
    <property type="match status" value="3"/>
</dbReference>
<name>A0A1R2CR87_9CILI</name>
<dbReference type="EMBL" id="MPUH01000080">
    <property type="protein sequence ID" value="OMJ91490.1"/>
    <property type="molecule type" value="Genomic_DNA"/>
</dbReference>
<dbReference type="SUPFAM" id="SSF57667">
    <property type="entry name" value="beta-beta-alpha zinc fingers"/>
    <property type="match status" value="2"/>
</dbReference>